<keyword evidence="1" id="KW-0812">Transmembrane</keyword>
<feature type="transmembrane region" description="Helical" evidence="1">
    <location>
        <begin position="12"/>
        <end position="35"/>
    </location>
</feature>
<evidence type="ECO:0000256" key="1">
    <source>
        <dbReference type="SAM" id="Phobius"/>
    </source>
</evidence>
<sequence length="76" mass="8833">MAPIKMRGKNYVLFVGGIIGFIGLACYPIIIAPMMNPEEYKRIQKQNRANIKQEEIQPGNMRVWSDPFKPREDRPQ</sequence>
<proteinExistence type="predicted"/>
<dbReference type="InterPro" id="IPR027917">
    <property type="entry name" value="MITRAC7/Phoenixin"/>
</dbReference>
<dbReference type="GO" id="GO:0033617">
    <property type="term" value="P:mitochondrial respiratory chain complex IV assembly"/>
    <property type="evidence" value="ECO:0007669"/>
    <property type="project" value="InterPro"/>
</dbReference>
<keyword evidence="1" id="KW-0472">Membrane</keyword>
<dbReference type="PANTHER" id="PTHR34923:SF1">
    <property type="entry name" value="SMALL INTEGRAL MEMBRANE PROTEIN 20"/>
    <property type="match status" value="1"/>
</dbReference>
<dbReference type="Pfam" id="PF15061">
    <property type="entry name" value="MITRAC7_Phoenixin"/>
    <property type="match status" value="1"/>
</dbReference>
<accession>A0A1Q3FK08</accession>
<name>A0A1Q3FK08_CULTA</name>
<dbReference type="AlphaFoldDB" id="A0A1Q3FK08"/>
<dbReference type="GO" id="GO:0005743">
    <property type="term" value="C:mitochondrial inner membrane"/>
    <property type="evidence" value="ECO:0007669"/>
    <property type="project" value="TreeGrafter"/>
</dbReference>
<dbReference type="PANTHER" id="PTHR34923">
    <property type="entry name" value="SMALL INTEGRAL MEMBRANE PROTEIN 20"/>
    <property type="match status" value="1"/>
</dbReference>
<reference evidence="2" key="1">
    <citation type="submission" date="2017-01" db="EMBL/GenBank/DDBJ databases">
        <title>A deep insight into the sialotranscriptome of adult male and female Cluex tarsalis mosquitoes.</title>
        <authorList>
            <person name="Ribeiro J.M."/>
            <person name="Moreira F."/>
            <person name="Bernard K.A."/>
            <person name="Calvo E."/>
        </authorList>
    </citation>
    <scope>NUCLEOTIDE SEQUENCE</scope>
    <source>
        <strain evidence="2">Kern County</strain>
        <tissue evidence="2">Salivary glands</tissue>
    </source>
</reference>
<protein>
    <submittedName>
        <fullName evidence="2">Protein with signal anchor</fullName>
    </submittedName>
</protein>
<organism evidence="2">
    <name type="scientific">Culex tarsalis</name>
    <name type="common">Encephalitis mosquito</name>
    <dbReference type="NCBI Taxonomy" id="7177"/>
    <lineage>
        <taxon>Eukaryota</taxon>
        <taxon>Metazoa</taxon>
        <taxon>Ecdysozoa</taxon>
        <taxon>Arthropoda</taxon>
        <taxon>Hexapoda</taxon>
        <taxon>Insecta</taxon>
        <taxon>Pterygota</taxon>
        <taxon>Neoptera</taxon>
        <taxon>Endopterygota</taxon>
        <taxon>Diptera</taxon>
        <taxon>Nematocera</taxon>
        <taxon>Culicoidea</taxon>
        <taxon>Culicidae</taxon>
        <taxon>Culicinae</taxon>
        <taxon>Culicini</taxon>
        <taxon>Culex</taxon>
        <taxon>Culex</taxon>
    </lineage>
</organism>
<evidence type="ECO:0000313" key="2">
    <source>
        <dbReference type="EMBL" id="JAV27855.1"/>
    </source>
</evidence>
<dbReference type="PROSITE" id="PS51257">
    <property type="entry name" value="PROKAR_LIPOPROTEIN"/>
    <property type="match status" value="1"/>
</dbReference>
<dbReference type="EMBL" id="GFDL01007190">
    <property type="protein sequence ID" value="JAV27855.1"/>
    <property type="molecule type" value="Transcribed_RNA"/>
</dbReference>
<keyword evidence="1" id="KW-1133">Transmembrane helix</keyword>